<name>A0A2Z2I198_9EURY</name>
<dbReference type="KEGG" id="naj:B1756_10815"/>
<proteinExistence type="predicted"/>
<reference evidence="3" key="1">
    <citation type="submission" date="2017-02" db="EMBL/GenBank/DDBJ databases">
        <title>Natronthermophilus aegyptiacus gen. nov.,sp. nov., an aerobic, extremely halophilic alkalithermophilic archaeon isolated from the athalassohaline Wadi An Natrun, Egypt.</title>
        <authorList>
            <person name="Zhao B."/>
        </authorList>
    </citation>
    <scope>NUCLEOTIDE SEQUENCE [LARGE SCALE GENOMIC DNA]</scope>
    <source>
        <strain evidence="3">JW/NM-HA 15</strain>
    </source>
</reference>
<organism evidence="2 3">
    <name type="scientific">Natrarchaeobaculum aegyptiacum</name>
    <dbReference type="NCBI Taxonomy" id="745377"/>
    <lineage>
        <taxon>Archaea</taxon>
        <taxon>Methanobacteriati</taxon>
        <taxon>Methanobacteriota</taxon>
        <taxon>Stenosarchaea group</taxon>
        <taxon>Halobacteria</taxon>
        <taxon>Halobacteriales</taxon>
        <taxon>Natrialbaceae</taxon>
        <taxon>Natrarchaeobaculum</taxon>
    </lineage>
</organism>
<accession>A0A2Z2I198</accession>
<sequence length="106" mass="11762">MRFGSDRSPSVAAVADGARRRPRPRATDEGNGDPVRRTGVCSSDGVTPQKWPPQRNSKLARELLRYWCRREPVGDTDGVGKSLFQIDHSSLEKQVRRSSAGGVERE</sequence>
<dbReference type="Proteomes" id="UP000250088">
    <property type="component" value="Chromosome"/>
</dbReference>
<feature type="region of interest" description="Disordered" evidence="1">
    <location>
        <begin position="1"/>
        <end position="56"/>
    </location>
</feature>
<keyword evidence="3" id="KW-1185">Reference proteome</keyword>
<evidence type="ECO:0000313" key="2">
    <source>
        <dbReference type="EMBL" id="ARS90168.1"/>
    </source>
</evidence>
<protein>
    <submittedName>
        <fullName evidence="2">Uncharacterized protein</fullName>
    </submittedName>
</protein>
<dbReference type="AlphaFoldDB" id="A0A2Z2I198"/>
<evidence type="ECO:0000256" key="1">
    <source>
        <dbReference type="SAM" id="MobiDB-lite"/>
    </source>
</evidence>
<gene>
    <name evidence="2" type="ORF">B1756_10815</name>
</gene>
<dbReference type="EMBL" id="CP019893">
    <property type="protein sequence ID" value="ARS90168.1"/>
    <property type="molecule type" value="Genomic_DNA"/>
</dbReference>
<evidence type="ECO:0000313" key="3">
    <source>
        <dbReference type="Proteomes" id="UP000250088"/>
    </source>
</evidence>